<keyword evidence="2" id="KW-1185">Reference proteome</keyword>
<organism evidence="1 2">
    <name type="scientific">Trichothecium roseum</name>
    <dbReference type="NCBI Taxonomy" id="47278"/>
    <lineage>
        <taxon>Eukaryota</taxon>
        <taxon>Fungi</taxon>
        <taxon>Dikarya</taxon>
        <taxon>Ascomycota</taxon>
        <taxon>Pezizomycotina</taxon>
        <taxon>Sordariomycetes</taxon>
        <taxon>Hypocreomycetidae</taxon>
        <taxon>Hypocreales</taxon>
        <taxon>Hypocreales incertae sedis</taxon>
        <taxon>Trichothecium</taxon>
    </lineage>
</organism>
<accession>A0ACC0UY73</accession>
<dbReference type="Proteomes" id="UP001163324">
    <property type="component" value="Chromosome 5"/>
</dbReference>
<proteinExistence type="predicted"/>
<evidence type="ECO:0000313" key="1">
    <source>
        <dbReference type="EMBL" id="KAI9899083.1"/>
    </source>
</evidence>
<evidence type="ECO:0000313" key="2">
    <source>
        <dbReference type="Proteomes" id="UP001163324"/>
    </source>
</evidence>
<comment type="caution">
    <text evidence="1">The sequence shown here is derived from an EMBL/GenBank/DDBJ whole genome shotgun (WGS) entry which is preliminary data.</text>
</comment>
<protein>
    <submittedName>
        <fullName evidence="1">Uncharacterized protein</fullName>
    </submittedName>
</protein>
<dbReference type="EMBL" id="CM047944">
    <property type="protein sequence ID" value="KAI9899083.1"/>
    <property type="molecule type" value="Genomic_DNA"/>
</dbReference>
<name>A0ACC0UY73_9HYPO</name>
<sequence length="151" mass="16883">MESYSRRALGRKLNKKISRKVQRFVRDMEEHVLGFQRRHCQLRHVPSRASIAGVVPAARLEPEEAALPTPAPAPRSAPQLPFSLPRRWRLRFGGRKEASSSSSGAGASGGQAKSLPLPVIRVITPTGCARPPLIWRGESRDPEIWRNRYSD</sequence>
<reference evidence="1" key="1">
    <citation type="submission" date="2022-10" db="EMBL/GenBank/DDBJ databases">
        <title>Complete Genome of Trichothecium roseum strain YXFP-22015, a Plant Pathogen Isolated from Citrus.</title>
        <authorList>
            <person name="Wang Y."/>
            <person name="Zhu L."/>
        </authorList>
    </citation>
    <scope>NUCLEOTIDE SEQUENCE</scope>
    <source>
        <strain evidence="1">YXFP-22015</strain>
    </source>
</reference>
<gene>
    <name evidence="1" type="ORF">N3K66_005544</name>
</gene>